<comment type="subcellular location">
    <subcellularLocation>
        <location evidence="1">Cell membrane</location>
        <topology evidence="1">Multi-pass membrane protein</topology>
    </subcellularLocation>
</comment>
<dbReference type="Gene3D" id="1.20.1070.10">
    <property type="entry name" value="Rhodopsin 7-helix transmembrane proteins"/>
    <property type="match status" value="1"/>
</dbReference>
<dbReference type="GO" id="GO:0004984">
    <property type="term" value="F:olfactory receptor activity"/>
    <property type="evidence" value="ECO:0007669"/>
    <property type="project" value="InterPro"/>
</dbReference>
<keyword evidence="5" id="KW-0552">Olfaction</keyword>
<dbReference type="InterPro" id="IPR017452">
    <property type="entry name" value="GPCR_Rhodpsn_7TM"/>
</dbReference>
<accession>G3U1P3</accession>
<keyword evidence="9" id="KW-0675">Receptor</keyword>
<feature type="domain" description="G-protein coupled receptors family 1 profile" evidence="12">
    <location>
        <begin position="1"/>
        <end position="229"/>
    </location>
</feature>
<evidence type="ECO:0000256" key="8">
    <source>
        <dbReference type="ARBA" id="ARBA00023136"/>
    </source>
</evidence>
<dbReference type="PRINTS" id="PR00237">
    <property type="entry name" value="GPCRRHODOPSN"/>
</dbReference>
<evidence type="ECO:0000256" key="5">
    <source>
        <dbReference type="ARBA" id="ARBA00022725"/>
    </source>
</evidence>
<dbReference type="HOGENOM" id="CLU_012526_8_1_1"/>
<name>G3U1P3_LOXAF</name>
<dbReference type="Pfam" id="PF13853">
    <property type="entry name" value="7tm_4"/>
    <property type="match status" value="1"/>
</dbReference>
<evidence type="ECO:0000256" key="7">
    <source>
        <dbReference type="ARBA" id="ARBA00023040"/>
    </source>
</evidence>
<keyword evidence="3" id="KW-0716">Sensory transduction</keyword>
<protein>
    <recommendedName>
        <fullName evidence="12">G-protein coupled receptors family 1 profile domain-containing protein</fullName>
    </recommendedName>
</protein>
<dbReference type="FunFam" id="1.20.1070.10:FF:000013">
    <property type="entry name" value="Olfactory receptor"/>
    <property type="match status" value="1"/>
</dbReference>
<proteinExistence type="predicted"/>
<reference evidence="13" key="3">
    <citation type="submission" date="2025-09" db="UniProtKB">
        <authorList>
            <consortium name="Ensembl"/>
        </authorList>
    </citation>
    <scope>IDENTIFICATION</scope>
    <source>
        <strain evidence="13">Isolate ISIS603380</strain>
    </source>
</reference>
<dbReference type="Proteomes" id="UP000007646">
    <property type="component" value="Unassembled WGS sequence"/>
</dbReference>
<dbReference type="GO" id="GO:0005886">
    <property type="term" value="C:plasma membrane"/>
    <property type="evidence" value="ECO:0007669"/>
    <property type="project" value="UniProtKB-SubCell"/>
</dbReference>
<feature type="transmembrane region" description="Helical" evidence="11">
    <location>
        <begin position="38"/>
        <end position="63"/>
    </location>
</feature>
<reference evidence="13 14" key="1">
    <citation type="submission" date="2009-06" db="EMBL/GenBank/DDBJ databases">
        <title>The Genome Sequence of Loxodonta africana (African elephant).</title>
        <authorList>
            <person name="Di Palma F."/>
            <person name="Heiman D."/>
            <person name="Young S."/>
            <person name="Johnson J."/>
            <person name="Lander E.S."/>
            <person name="Lindblad-Toh K."/>
        </authorList>
    </citation>
    <scope>NUCLEOTIDE SEQUENCE [LARGE SCALE GENOMIC DNA]</scope>
    <source>
        <strain evidence="13 14">Isolate ISIS603380</strain>
    </source>
</reference>
<keyword evidence="8 11" id="KW-0472">Membrane</keyword>
<evidence type="ECO:0000313" key="13">
    <source>
        <dbReference type="Ensembl" id="ENSLAFP00000021751.1"/>
    </source>
</evidence>
<evidence type="ECO:0000256" key="10">
    <source>
        <dbReference type="ARBA" id="ARBA00023224"/>
    </source>
</evidence>
<evidence type="ECO:0000259" key="12">
    <source>
        <dbReference type="PROSITE" id="PS50262"/>
    </source>
</evidence>
<feature type="transmembrane region" description="Helical" evidence="11">
    <location>
        <begin position="139"/>
        <end position="160"/>
    </location>
</feature>
<sequence>ILLTLLHLHLKIPMYFFLQNFSFLEILLTTTLKQNHFLQWLCISSILLLLSGVTELYLLAAMSHDHYTAICKPLHYSVIMRSKVCYQLLLSSWTAGFLITFPRLKLEFCASKVIDHFMCDTSPILQICTDTHFLEMISFVSAVITLVVTLLLVIFSYTYIIKTILKIPSARKRTKAFSTCSSHMTAVSLTYGSCVSVYMKPSAKERVTLSKDVAVIYTSVAPLLNPFIYSLRNKQVKQAFKDTLNKLNFLQHLNKSF</sequence>
<keyword evidence="7" id="KW-0297">G-protein coupled receptor</keyword>
<keyword evidence="14" id="KW-1185">Reference proteome</keyword>
<dbReference type="OMA" id="TVHIPRF"/>
<feature type="transmembrane region" description="Helical" evidence="11">
    <location>
        <begin position="84"/>
        <end position="101"/>
    </location>
</feature>
<keyword evidence="2" id="KW-1003">Cell membrane</keyword>
<feature type="transmembrane region" description="Helical" evidence="11">
    <location>
        <begin position="214"/>
        <end position="231"/>
    </location>
</feature>
<dbReference type="PANTHER" id="PTHR26454">
    <property type="entry name" value="OLFACTORY RECEPTOR"/>
    <property type="match status" value="1"/>
</dbReference>
<evidence type="ECO:0000313" key="14">
    <source>
        <dbReference type="Proteomes" id="UP000007646"/>
    </source>
</evidence>
<dbReference type="SUPFAM" id="SSF81321">
    <property type="entry name" value="Family A G protein-coupled receptor-like"/>
    <property type="match status" value="1"/>
</dbReference>
<evidence type="ECO:0000256" key="6">
    <source>
        <dbReference type="ARBA" id="ARBA00022989"/>
    </source>
</evidence>
<evidence type="ECO:0000256" key="3">
    <source>
        <dbReference type="ARBA" id="ARBA00022606"/>
    </source>
</evidence>
<evidence type="ECO:0000256" key="2">
    <source>
        <dbReference type="ARBA" id="ARBA00022475"/>
    </source>
</evidence>
<keyword evidence="10" id="KW-0807">Transducer</keyword>
<dbReference type="GeneTree" id="ENSGT01140000282511"/>
<dbReference type="AlphaFoldDB" id="G3U1P3"/>
<evidence type="ECO:0000256" key="9">
    <source>
        <dbReference type="ARBA" id="ARBA00023170"/>
    </source>
</evidence>
<dbReference type="Ensembl" id="ENSLAFT00000017561.2">
    <property type="protein sequence ID" value="ENSLAFP00000021751.1"/>
    <property type="gene ID" value="ENSLAFG00000031351.1"/>
</dbReference>
<keyword evidence="4 11" id="KW-0812">Transmembrane</keyword>
<dbReference type="eggNOG" id="ENOG502T9MI">
    <property type="taxonomic scope" value="Eukaryota"/>
</dbReference>
<organism evidence="13 14">
    <name type="scientific">Loxodonta africana</name>
    <name type="common">African elephant</name>
    <dbReference type="NCBI Taxonomy" id="9785"/>
    <lineage>
        <taxon>Eukaryota</taxon>
        <taxon>Metazoa</taxon>
        <taxon>Chordata</taxon>
        <taxon>Craniata</taxon>
        <taxon>Vertebrata</taxon>
        <taxon>Euteleostomi</taxon>
        <taxon>Mammalia</taxon>
        <taxon>Eutheria</taxon>
        <taxon>Afrotheria</taxon>
        <taxon>Proboscidea</taxon>
        <taxon>Elephantidae</taxon>
        <taxon>Loxodonta</taxon>
    </lineage>
</organism>
<reference evidence="13" key="2">
    <citation type="submission" date="2025-08" db="UniProtKB">
        <authorList>
            <consortium name="Ensembl"/>
        </authorList>
    </citation>
    <scope>IDENTIFICATION</scope>
    <source>
        <strain evidence="13">Isolate ISIS603380</strain>
    </source>
</reference>
<dbReference type="PRINTS" id="PR00245">
    <property type="entry name" value="OLFACTORYR"/>
</dbReference>
<evidence type="ECO:0000256" key="11">
    <source>
        <dbReference type="SAM" id="Phobius"/>
    </source>
</evidence>
<evidence type="ECO:0000256" key="4">
    <source>
        <dbReference type="ARBA" id="ARBA00022692"/>
    </source>
</evidence>
<dbReference type="InterPro" id="IPR000276">
    <property type="entry name" value="GPCR_Rhodpsn"/>
</dbReference>
<dbReference type="PROSITE" id="PS50262">
    <property type="entry name" value="G_PROTEIN_RECEP_F1_2"/>
    <property type="match status" value="1"/>
</dbReference>
<dbReference type="GO" id="GO:0004930">
    <property type="term" value="F:G protein-coupled receptor activity"/>
    <property type="evidence" value="ECO:0007669"/>
    <property type="project" value="UniProtKB-KW"/>
</dbReference>
<dbReference type="InterPro" id="IPR000725">
    <property type="entry name" value="Olfact_rcpt"/>
</dbReference>
<dbReference type="InParanoid" id="G3U1P3"/>
<feature type="transmembrane region" description="Helical" evidence="11">
    <location>
        <begin position="180"/>
        <end position="199"/>
    </location>
</feature>
<evidence type="ECO:0000256" key="1">
    <source>
        <dbReference type="ARBA" id="ARBA00004651"/>
    </source>
</evidence>
<dbReference type="InterPro" id="IPR047132">
    <property type="entry name" value="Olfact_rcpt_6C-like"/>
</dbReference>
<dbReference type="PANTHER" id="PTHR26454:SF44">
    <property type="entry name" value="OLFACTORY RECEPTOR"/>
    <property type="match status" value="1"/>
</dbReference>
<keyword evidence="6 11" id="KW-1133">Transmembrane helix</keyword>